<dbReference type="SUPFAM" id="SSF46785">
    <property type="entry name" value="Winged helix' DNA-binding domain"/>
    <property type="match status" value="1"/>
</dbReference>
<dbReference type="AlphaFoldDB" id="A0A5N0ER07"/>
<dbReference type="Pfam" id="PF12802">
    <property type="entry name" value="MarR_2"/>
    <property type="match status" value="1"/>
</dbReference>
<dbReference type="GO" id="GO:0003700">
    <property type="term" value="F:DNA-binding transcription factor activity"/>
    <property type="evidence" value="ECO:0007669"/>
    <property type="project" value="InterPro"/>
</dbReference>
<comment type="caution">
    <text evidence="2">The sequence shown here is derived from an EMBL/GenBank/DDBJ whole genome shotgun (WGS) entry which is preliminary data.</text>
</comment>
<feature type="domain" description="HTH marR-type" evidence="1">
    <location>
        <begin position="15"/>
        <end position="144"/>
    </location>
</feature>
<reference evidence="2 3" key="1">
    <citation type="submission" date="2019-09" db="EMBL/GenBank/DDBJ databases">
        <authorList>
            <person name="Wang X."/>
        </authorList>
    </citation>
    <scope>NUCLEOTIDE SEQUENCE [LARGE SCALE GENOMIC DNA]</scope>
    <source>
        <strain evidence="2 3">CICC 11023</strain>
    </source>
</reference>
<dbReference type="Proteomes" id="UP000323876">
    <property type="component" value="Unassembled WGS sequence"/>
</dbReference>
<accession>A0A5N0ER07</accession>
<proteinExistence type="predicted"/>
<name>A0A5N0ER07_9NOCA</name>
<dbReference type="EMBL" id="VXLC01000001">
    <property type="protein sequence ID" value="KAA8890101.1"/>
    <property type="molecule type" value="Genomic_DNA"/>
</dbReference>
<dbReference type="GO" id="GO:0006950">
    <property type="term" value="P:response to stress"/>
    <property type="evidence" value="ECO:0007669"/>
    <property type="project" value="TreeGrafter"/>
</dbReference>
<evidence type="ECO:0000313" key="2">
    <source>
        <dbReference type="EMBL" id="KAA8890101.1"/>
    </source>
</evidence>
<dbReference type="InterPro" id="IPR039422">
    <property type="entry name" value="MarR/SlyA-like"/>
</dbReference>
<dbReference type="PROSITE" id="PS50995">
    <property type="entry name" value="HTH_MARR_2"/>
    <property type="match status" value="1"/>
</dbReference>
<dbReference type="InterPro" id="IPR000835">
    <property type="entry name" value="HTH_MarR-typ"/>
</dbReference>
<dbReference type="OrthoDB" id="3215333at2"/>
<protein>
    <submittedName>
        <fullName evidence="2">Winged helix-turn-helix transcriptional regulator</fullName>
    </submittedName>
</protein>
<dbReference type="PANTHER" id="PTHR33164:SF43">
    <property type="entry name" value="HTH-TYPE TRANSCRIPTIONAL REPRESSOR YETL"/>
    <property type="match status" value="1"/>
</dbReference>
<dbReference type="Gene3D" id="1.10.10.10">
    <property type="entry name" value="Winged helix-like DNA-binding domain superfamily/Winged helix DNA-binding domain"/>
    <property type="match status" value="1"/>
</dbReference>
<evidence type="ECO:0000259" key="1">
    <source>
        <dbReference type="PROSITE" id="PS50995"/>
    </source>
</evidence>
<dbReference type="PANTHER" id="PTHR33164">
    <property type="entry name" value="TRANSCRIPTIONAL REGULATOR, MARR FAMILY"/>
    <property type="match status" value="1"/>
</dbReference>
<dbReference type="InterPro" id="IPR036390">
    <property type="entry name" value="WH_DNA-bd_sf"/>
</dbReference>
<evidence type="ECO:0000313" key="3">
    <source>
        <dbReference type="Proteomes" id="UP000323876"/>
    </source>
</evidence>
<dbReference type="InterPro" id="IPR036388">
    <property type="entry name" value="WH-like_DNA-bd_sf"/>
</dbReference>
<gene>
    <name evidence="2" type="ORF">F3087_01945</name>
</gene>
<dbReference type="SMART" id="SM00347">
    <property type="entry name" value="HTH_MARR"/>
    <property type="match status" value="1"/>
</dbReference>
<organism evidence="2 3">
    <name type="scientific">Nocardia colli</name>
    <dbReference type="NCBI Taxonomy" id="2545717"/>
    <lineage>
        <taxon>Bacteria</taxon>
        <taxon>Bacillati</taxon>
        <taxon>Actinomycetota</taxon>
        <taxon>Actinomycetes</taxon>
        <taxon>Mycobacteriales</taxon>
        <taxon>Nocardiaceae</taxon>
        <taxon>Nocardia</taxon>
    </lineage>
</organism>
<dbReference type="RefSeq" id="WP_150400015.1">
    <property type="nucleotide sequence ID" value="NZ_VXLC01000001.1"/>
</dbReference>
<keyword evidence="3" id="KW-1185">Reference proteome</keyword>
<sequence length="153" mass="16801">MDSGRALPPSLLGLDIYLLSRVGKVARGRFADRLAERGLRLWHMAILAALADFGAHVQRDLAERLAIHPSDVAKVVDELAAAGQVERTRDEADRRRMTVRITRTGRAALTALGKEAGQVGDDILAPLNAQERAQLSELMRRVFDHAYPSADPQ</sequence>
<dbReference type="PRINTS" id="PR00598">
    <property type="entry name" value="HTHMARR"/>
</dbReference>